<dbReference type="Pfam" id="PF00202">
    <property type="entry name" value="Aminotran_3"/>
    <property type="match status" value="1"/>
</dbReference>
<dbReference type="InterPro" id="IPR015424">
    <property type="entry name" value="PyrdxlP-dep_Trfase"/>
</dbReference>
<gene>
    <name evidence="9" type="primary">rocD</name>
    <name evidence="9" type="ORF">ACFOYW_14745</name>
</gene>
<protein>
    <recommendedName>
        <fullName evidence="3">ornithine aminotransferase</fullName>
        <ecNumber evidence="3">2.6.1.13</ecNumber>
    </recommendedName>
    <alternativeName>
        <fullName evidence="7">Ornithine--oxo-acid aminotransferase</fullName>
    </alternativeName>
</protein>
<evidence type="ECO:0000256" key="8">
    <source>
        <dbReference type="RuleBase" id="RU003560"/>
    </source>
</evidence>
<evidence type="ECO:0000256" key="5">
    <source>
        <dbReference type="ARBA" id="ARBA00022679"/>
    </source>
</evidence>
<keyword evidence="6 8" id="KW-0663">Pyridoxal phosphate</keyword>
<name>A0ABV8Q8L6_9MICO</name>
<comment type="caution">
    <text evidence="9">The sequence shown here is derived from an EMBL/GenBank/DDBJ whole genome shotgun (WGS) entry which is preliminary data.</text>
</comment>
<dbReference type="Gene3D" id="3.40.640.10">
    <property type="entry name" value="Type I PLP-dependent aspartate aminotransferase-like (Major domain)"/>
    <property type="match status" value="1"/>
</dbReference>
<dbReference type="GO" id="GO:0004587">
    <property type="term" value="F:ornithine aminotransferase activity"/>
    <property type="evidence" value="ECO:0007669"/>
    <property type="project" value="UniProtKB-EC"/>
</dbReference>
<keyword evidence="4 9" id="KW-0032">Aminotransferase</keyword>
<keyword evidence="5 9" id="KW-0808">Transferase</keyword>
<dbReference type="PANTHER" id="PTHR11986">
    <property type="entry name" value="AMINOTRANSFERASE CLASS III"/>
    <property type="match status" value="1"/>
</dbReference>
<organism evidence="9 10">
    <name type="scientific">Gryllotalpicola reticulitermitis</name>
    <dbReference type="NCBI Taxonomy" id="1184153"/>
    <lineage>
        <taxon>Bacteria</taxon>
        <taxon>Bacillati</taxon>
        <taxon>Actinomycetota</taxon>
        <taxon>Actinomycetes</taxon>
        <taxon>Micrococcales</taxon>
        <taxon>Microbacteriaceae</taxon>
        <taxon>Gryllotalpicola</taxon>
    </lineage>
</organism>
<dbReference type="InterPro" id="IPR010164">
    <property type="entry name" value="Orn_aminotrans"/>
</dbReference>
<evidence type="ECO:0000313" key="9">
    <source>
        <dbReference type="EMBL" id="MFC4244630.1"/>
    </source>
</evidence>
<evidence type="ECO:0000256" key="7">
    <source>
        <dbReference type="ARBA" id="ARBA00030587"/>
    </source>
</evidence>
<dbReference type="InterPro" id="IPR049704">
    <property type="entry name" value="Aminotrans_3_PPA_site"/>
</dbReference>
<evidence type="ECO:0000256" key="3">
    <source>
        <dbReference type="ARBA" id="ARBA00012924"/>
    </source>
</evidence>
<dbReference type="NCBIfam" id="TIGR01885">
    <property type="entry name" value="Orn_aminotrans"/>
    <property type="match status" value="1"/>
</dbReference>
<proteinExistence type="inferred from homology"/>
<evidence type="ECO:0000256" key="6">
    <source>
        <dbReference type="ARBA" id="ARBA00022898"/>
    </source>
</evidence>
<evidence type="ECO:0000256" key="4">
    <source>
        <dbReference type="ARBA" id="ARBA00022576"/>
    </source>
</evidence>
<sequence length="412" mass="43070">MMAPLGSATQLGRTGDALASEDAWLAHNYAPIPVVIASGDGAWLTDVDGKRYLDGLAAYSAVNFGHGNQRLLDVARTQLDRVTLTSRAFANDRLGPFARRLAELAGTEMVLPMNTGAEAVESAIKVSRAWGYRVKGVPADRATIVVANGNFHGRTTTIVSFSDDPTAHDDFGPFTPGFRSVPYGDGSALEAAMDETVVAVLIEPIQGESGVIIPPDGYLHSVRELCDRFGALFVADEIQSGLGRTGATFETARVGVRPDLMTLGKALGGGIVPVSAVVGPASVLGVLRPREHGSTFGGNPLAAAIGEEVVAILEEGTFQARAAAGESVLRDALDALVGHGVVGYRVAGLWAGIDIDPALGTGRDVSLRMMERGVLVKDTHGSTVRFAPPLVVTDDELHFALGALADTLRGRP</sequence>
<evidence type="ECO:0000256" key="2">
    <source>
        <dbReference type="ARBA" id="ARBA00004998"/>
    </source>
</evidence>
<dbReference type="PIRSF" id="PIRSF000521">
    <property type="entry name" value="Transaminase_4ab_Lys_Orn"/>
    <property type="match status" value="1"/>
</dbReference>
<accession>A0ABV8Q8L6</accession>
<comment type="similarity">
    <text evidence="8">Belongs to the class-III pyridoxal-phosphate-dependent aminotransferase family.</text>
</comment>
<dbReference type="EMBL" id="JBHSCN010000006">
    <property type="protein sequence ID" value="MFC4244630.1"/>
    <property type="molecule type" value="Genomic_DNA"/>
</dbReference>
<dbReference type="InterPro" id="IPR005814">
    <property type="entry name" value="Aminotrans_3"/>
</dbReference>
<dbReference type="PROSITE" id="PS00600">
    <property type="entry name" value="AA_TRANSFER_CLASS_3"/>
    <property type="match status" value="1"/>
</dbReference>
<dbReference type="Gene3D" id="3.90.1150.10">
    <property type="entry name" value="Aspartate Aminotransferase, domain 1"/>
    <property type="match status" value="1"/>
</dbReference>
<dbReference type="InterPro" id="IPR015421">
    <property type="entry name" value="PyrdxlP-dep_Trfase_major"/>
</dbReference>
<dbReference type="InterPro" id="IPR015422">
    <property type="entry name" value="PyrdxlP-dep_Trfase_small"/>
</dbReference>
<comment type="pathway">
    <text evidence="2">Amino-acid biosynthesis; L-proline biosynthesis; L-glutamate 5-semialdehyde from L-ornithine: step 1/1.</text>
</comment>
<dbReference type="Proteomes" id="UP001595900">
    <property type="component" value="Unassembled WGS sequence"/>
</dbReference>
<dbReference type="EC" id="2.6.1.13" evidence="3"/>
<keyword evidence="10" id="KW-1185">Reference proteome</keyword>
<dbReference type="PANTHER" id="PTHR11986:SF18">
    <property type="entry name" value="ORNITHINE AMINOTRANSFERASE, MITOCHONDRIAL"/>
    <property type="match status" value="1"/>
</dbReference>
<evidence type="ECO:0000313" key="10">
    <source>
        <dbReference type="Proteomes" id="UP001595900"/>
    </source>
</evidence>
<dbReference type="SUPFAM" id="SSF53383">
    <property type="entry name" value="PLP-dependent transferases"/>
    <property type="match status" value="1"/>
</dbReference>
<comment type="cofactor">
    <cofactor evidence="1">
        <name>pyridoxal 5'-phosphate</name>
        <dbReference type="ChEBI" id="CHEBI:597326"/>
    </cofactor>
</comment>
<dbReference type="InterPro" id="IPR050103">
    <property type="entry name" value="Class-III_PLP-dep_AT"/>
</dbReference>
<dbReference type="CDD" id="cd00610">
    <property type="entry name" value="OAT_like"/>
    <property type="match status" value="1"/>
</dbReference>
<reference evidence="10" key="1">
    <citation type="journal article" date="2019" name="Int. J. Syst. Evol. Microbiol.">
        <title>The Global Catalogue of Microorganisms (GCM) 10K type strain sequencing project: providing services to taxonomists for standard genome sequencing and annotation.</title>
        <authorList>
            <consortium name="The Broad Institute Genomics Platform"/>
            <consortium name="The Broad Institute Genome Sequencing Center for Infectious Disease"/>
            <person name="Wu L."/>
            <person name="Ma J."/>
        </authorList>
    </citation>
    <scope>NUCLEOTIDE SEQUENCE [LARGE SCALE GENOMIC DNA]</scope>
    <source>
        <strain evidence="10">CGMCC 1.10363</strain>
    </source>
</reference>
<evidence type="ECO:0000256" key="1">
    <source>
        <dbReference type="ARBA" id="ARBA00001933"/>
    </source>
</evidence>
<dbReference type="RefSeq" id="WP_390230457.1">
    <property type="nucleotide sequence ID" value="NZ_JBHSCN010000006.1"/>
</dbReference>